<dbReference type="GO" id="GO:0005829">
    <property type="term" value="C:cytosol"/>
    <property type="evidence" value="ECO:0007669"/>
    <property type="project" value="TreeGrafter"/>
</dbReference>
<feature type="domain" description="GHMP kinase C-terminal" evidence="7">
    <location>
        <begin position="314"/>
        <end position="382"/>
    </location>
</feature>
<dbReference type="PROSITE" id="PS00627">
    <property type="entry name" value="GHMP_KINASES_ATP"/>
    <property type="match status" value="1"/>
</dbReference>
<dbReference type="OrthoDB" id="187738at2759"/>
<dbReference type="PRINTS" id="PR00959">
    <property type="entry name" value="MEVGALKINASE"/>
</dbReference>
<dbReference type="GO" id="GO:0005524">
    <property type="term" value="F:ATP binding"/>
    <property type="evidence" value="ECO:0007669"/>
    <property type="project" value="UniProtKB-KW"/>
</dbReference>
<gene>
    <name evidence="9" type="ORF">EVEC_LOCUS6560</name>
</gene>
<evidence type="ECO:0000313" key="11">
    <source>
        <dbReference type="WBParaSite" id="EVEC_0000703901-mRNA-1"/>
    </source>
</evidence>
<keyword evidence="2" id="KW-0808">Transferase</keyword>
<dbReference type="SUPFAM" id="SSF55060">
    <property type="entry name" value="GHMP Kinase, C-terminal domain"/>
    <property type="match status" value="1"/>
</dbReference>
<dbReference type="InterPro" id="IPR000705">
    <property type="entry name" value="Galactokinase"/>
</dbReference>
<feature type="domain" description="GHMP kinase N-terminal" evidence="6">
    <location>
        <begin position="81"/>
        <end position="166"/>
    </location>
</feature>
<dbReference type="PRINTS" id="PR00473">
    <property type="entry name" value="GALCTOKINASE"/>
</dbReference>
<evidence type="ECO:0000259" key="6">
    <source>
        <dbReference type="Pfam" id="PF00288"/>
    </source>
</evidence>
<dbReference type="PANTHER" id="PTHR10457">
    <property type="entry name" value="MEVALONATE KINASE/GALACTOKINASE"/>
    <property type="match status" value="1"/>
</dbReference>
<dbReference type="WBParaSite" id="EVEC_0000703901-mRNA-1">
    <property type="protein sequence ID" value="EVEC_0000703901-mRNA-1"/>
    <property type="gene ID" value="EVEC_0000703901"/>
</dbReference>
<dbReference type="Gene3D" id="3.30.230.10">
    <property type="match status" value="1"/>
</dbReference>
<dbReference type="InterPro" id="IPR013750">
    <property type="entry name" value="GHMP_kinase_C_dom"/>
</dbReference>
<evidence type="ECO:0000256" key="5">
    <source>
        <dbReference type="ARBA" id="ARBA00022840"/>
    </source>
</evidence>
<evidence type="ECO:0000259" key="8">
    <source>
        <dbReference type="Pfam" id="PF10509"/>
    </source>
</evidence>
<keyword evidence="10" id="KW-1185">Reference proteome</keyword>
<evidence type="ECO:0000313" key="10">
    <source>
        <dbReference type="Proteomes" id="UP000274131"/>
    </source>
</evidence>
<dbReference type="InterPro" id="IPR006206">
    <property type="entry name" value="Mevalonate/galactokinase"/>
</dbReference>
<dbReference type="InterPro" id="IPR006203">
    <property type="entry name" value="GHMP_knse_ATP-bd_CS"/>
</dbReference>
<dbReference type="GO" id="GO:0004335">
    <property type="term" value="F:galactokinase activity"/>
    <property type="evidence" value="ECO:0007669"/>
    <property type="project" value="InterPro"/>
</dbReference>
<proteinExistence type="inferred from homology"/>
<evidence type="ECO:0000256" key="4">
    <source>
        <dbReference type="ARBA" id="ARBA00022777"/>
    </source>
</evidence>
<dbReference type="Gene3D" id="1.20.1440.340">
    <property type="match status" value="1"/>
</dbReference>
<evidence type="ECO:0000256" key="1">
    <source>
        <dbReference type="ARBA" id="ARBA00006566"/>
    </source>
</evidence>
<dbReference type="InterPro" id="IPR020568">
    <property type="entry name" value="Ribosomal_Su5_D2-typ_SF"/>
</dbReference>
<dbReference type="EMBL" id="UXUI01008561">
    <property type="protein sequence ID" value="VDD91809.1"/>
    <property type="molecule type" value="Genomic_DNA"/>
</dbReference>
<reference evidence="11" key="1">
    <citation type="submission" date="2017-02" db="UniProtKB">
        <authorList>
            <consortium name="WormBaseParasite"/>
        </authorList>
    </citation>
    <scope>IDENTIFICATION</scope>
</reference>
<dbReference type="GO" id="GO:0006012">
    <property type="term" value="P:galactose metabolic process"/>
    <property type="evidence" value="ECO:0007669"/>
    <property type="project" value="InterPro"/>
</dbReference>
<evidence type="ECO:0000256" key="2">
    <source>
        <dbReference type="ARBA" id="ARBA00022679"/>
    </source>
</evidence>
<dbReference type="Proteomes" id="UP000274131">
    <property type="component" value="Unassembled WGS sequence"/>
</dbReference>
<protein>
    <submittedName>
        <fullName evidence="11">Galactokinase</fullName>
    </submittedName>
</protein>
<dbReference type="Pfam" id="PF08544">
    <property type="entry name" value="GHMP_kinases_C"/>
    <property type="match status" value="1"/>
</dbReference>
<dbReference type="STRING" id="51028.A0A0N4V9D0"/>
<name>A0A0N4V9D0_ENTVE</name>
<dbReference type="NCBIfam" id="TIGR00131">
    <property type="entry name" value="gal_kin"/>
    <property type="match status" value="1"/>
</dbReference>
<organism evidence="11">
    <name type="scientific">Enterobius vermicularis</name>
    <name type="common">Human pinworm</name>
    <dbReference type="NCBI Taxonomy" id="51028"/>
    <lineage>
        <taxon>Eukaryota</taxon>
        <taxon>Metazoa</taxon>
        <taxon>Ecdysozoa</taxon>
        <taxon>Nematoda</taxon>
        <taxon>Chromadorea</taxon>
        <taxon>Rhabditida</taxon>
        <taxon>Spirurina</taxon>
        <taxon>Oxyuridomorpha</taxon>
        <taxon>Oxyuroidea</taxon>
        <taxon>Oxyuridae</taxon>
        <taxon>Enterobius</taxon>
    </lineage>
</organism>
<dbReference type="PIRSF" id="PIRSF000530">
    <property type="entry name" value="Galactokinase"/>
    <property type="match status" value="1"/>
</dbReference>
<evidence type="ECO:0000313" key="9">
    <source>
        <dbReference type="EMBL" id="VDD91809.1"/>
    </source>
</evidence>
<reference evidence="9 10" key="2">
    <citation type="submission" date="2018-10" db="EMBL/GenBank/DDBJ databases">
        <authorList>
            <consortium name="Pathogen Informatics"/>
        </authorList>
    </citation>
    <scope>NUCLEOTIDE SEQUENCE [LARGE SCALE GENOMIC DNA]</scope>
</reference>
<dbReference type="InterPro" id="IPR019539">
    <property type="entry name" value="GalKase_N"/>
</dbReference>
<sequence>MDDNLKKAFEDYFGEHTDYSGYGVFPMALKVWTTVLISCRDAEEISFFNTDDKFPASVYKLGDEWIGKPTKWYYYFLCGWKGILDHLNLKPKGLNVLLSGTIPPSSGLSSSSSIVCASALATIAIHTGKGFEIMDKTEFADRCAKMENYIGVESGGMDQAIEVLGKPECAMMIDFKPLRCEEVALPKNAVFAVLHCGRTLSKSTTSDYNERVIECRTASQILAKLSNVKYWKEVRTLRGAAEAIGKDCKAMVEVVKELLPDAVYTREAIEKILDMSDKEFEEGLPSNTKNKKTFKLRQRAEHVYSEANRVLLFRDACKAGDIEKMGNLMNESHASCRDLYECSCKELDDTVAECMRQGARGARLTGAGWGGCVVAMFEKRDPKLKVLLWSEAAAGIEIKE</sequence>
<keyword evidence="5" id="KW-0067">ATP-binding</keyword>
<feature type="domain" description="Galactokinase N-terminal" evidence="8">
    <location>
        <begin position="13"/>
        <end position="38"/>
    </location>
</feature>
<keyword evidence="4" id="KW-0418">Kinase</keyword>
<dbReference type="InterPro" id="IPR036554">
    <property type="entry name" value="GHMP_kinase_C_sf"/>
</dbReference>
<dbReference type="Pfam" id="PF00288">
    <property type="entry name" value="GHMP_kinases_N"/>
    <property type="match status" value="1"/>
</dbReference>
<dbReference type="PANTHER" id="PTHR10457:SF7">
    <property type="entry name" value="GALACTOKINASE-RELATED"/>
    <property type="match status" value="1"/>
</dbReference>
<dbReference type="AlphaFoldDB" id="A0A0N4V9D0"/>
<dbReference type="InterPro" id="IPR006204">
    <property type="entry name" value="GHMP_kinase_N_dom"/>
</dbReference>
<dbReference type="Gene3D" id="3.30.70.3170">
    <property type="match status" value="1"/>
</dbReference>
<comment type="similarity">
    <text evidence="1">Belongs to the GHMP kinase family. GalK subfamily.</text>
</comment>
<keyword evidence="3" id="KW-0547">Nucleotide-binding</keyword>
<dbReference type="InterPro" id="IPR014721">
    <property type="entry name" value="Ribsml_uS5_D2-typ_fold_subgr"/>
</dbReference>
<dbReference type="Pfam" id="PF10509">
    <property type="entry name" value="GalKase_gal_bdg"/>
    <property type="match status" value="1"/>
</dbReference>
<evidence type="ECO:0000256" key="3">
    <source>
        <dbReference type="ARBA" id="ARBA00022741"/>
    </source>
</evidence>
<dbReference type="SUPFAM" id="SSF54211">
    <property type="entry name" value="Ribosomal protein S5 domain 2-like"/>
    <property type="match status" value="1"/>
</dbReference>
<evidence type="ECO:0000259" key="7">
    <source>
        <dbReference type="Pfam" id="PF08544"/>
    </source>
</evidence>
<accession>A0A0N4V9D0</accession>